<reference evidence="3" key="1">
    <citation type="submission" date="2020-05" db="EMBL/GenBank/DDBJ databases">
        <authorList>
            <person name="Chiriac C."/>
            <person name="Salcher M."/>
            <person name="Ghai R."/>
            <person name="Kavagutti S V."/>
        </authorList>
    </citation>
    <scope>NUCLEOTIDE SEQUENCE</scope>
</reference>
<sequence>MPLCEVPPTDVDGTSVGTCVGSVVGTVVGVVIGVVIGGWVTWVGGWLIRVGLFSLPTCTRPVRTNPPSPPPPPLPPAPPPVTGGAWVPGR</sequence>
<feature type="region of interest" description="Disordered" evidence="1">
    <location>
        <begin position="59"/>
        <end position="90"/>
    </location>
</feature>
<accession>A0A6J7LJT6</accession>
<name>A0A6J7LJT6_9ZZZZ</name>
<evidence type="ECO:0000256" key="1">
    <source>
        <dbReference type="SAM" id="MobiDB-lite"/>
    </source>
</evidence>
<organism evidence="3">
    <name type="scientific">freshwater metagenome</name>
    <dbReference type="NCBI Taxonomy" id="449393"/>
    <lineage>
        <taxon>unclassified sequences</taxon>
        <taxon>metagenomes</taxon>
        <taxon>ecological metagenomes</taxon>
    </lineage>
</organism>
<keyword evidence="2" id="KW-0812">Transmembrane</keyword>
<keyword evidence="2" id="KW-1133">Transmembrane helix</keyword>
<dbReference type="AlphaFoldDB" id="A0A6J7LJT6"/>
<evidence type="ECO:0000313" key="3">
    <source>
        <dbReference type="EMBL" id="CAB4966973.1"/>
    </source>
</evidence>
<proteinExistence type="predicted"/>
<feature type="compositionally biased region" description="Pro residues" evidence="1">
    <location>
        <begin position="64"/>
        <end position="81"/>
    </location>
</feature>
<dbReference type="EMBL" id="CAFBMW010000068">
    <property type="protein sequence ID" value="CAB4966973.1"/>
    <property type="molecule type" value="Genomic_DNA"/>
</dbReference>
<gene>
    <name evidence="3" type="ORF">UFOPK3662_03938</name>
</gene>
<keyword evidence="2" id="KW-0472">Membrane</keyword>
<evidence type="ECO:0000256" key="2">
    <source>
        <dbReference type="SAM" id="Phobius"/>
    </source>
</evidence>
<protein>
    <submittedName>
        <fullName evidence="3">Unannotated protein</fullName>
    </submittedName>
</protein>
<feature type="transmembrane region" description="Helical" evidence="2">
    <location>
        <begin position="20"/>
        <end position="48"/>
    </location>
</feature>